<dbReference type="RefSeq" id="WP_111591220.1">
    <property type="nucleotide sequence ID" value="NZ_QLMA01000002.1"/>
</dbReference>
<dbReference type="Proteomes" id="UP000249819">
    <property type="component" value="Unassembled WGS sequence"/>
</dbReference>
<gene>
    <name evidence="2" type="ORF">CLV59_102273</name>
</gene>
<evidence type="ECO:0008006" key="4">
    <source>
        <dbReference type="Google" id="ProtNLM"/>
    </source>
</evidence>
<name>A0A327W7X6_9BACT</name>
<feature type="signal peptide" evidence="1">
    <location>
        <begin position="1"/>
        <end position="19"/>
    </location>
</feature>
<proteinExistence type="predicted"/>
<accession>A0A327W7X6</accession>
<comment type="caution">
    <text evidence="2">The sequence shown here is derived from an EMBL/GenBank/DDBJ whole genome shotgun (WGS) entry which is preliminary data.</text>
</comment>
<dbReference type="AlphaFoldDB" id="A0A327W7X6"/>
<organism evidence="2 3">
    <name type="scientific">Chitinophaga dinghuensis</name>
    <dbReference type="NCBI Taxonomy" id="1539050"/>
    <lineage>
        <taxon>Bacteria</taxon>
        <taxon>Pseudomonadati</taxon>
        <taxon>Bacteroidota</taxon>
        <taxon>Chitinophagia</taxon>
        <taxon>Chitinophagales</taxon>
        <taxon>Chitinophagaceae</taxon>
        <taxon>Chitinophaga</taxon>
    </lineage>
</organism>
<protein>
    <recommendedName>
        <fullName evidence="4">Tetratricopeptide repeat protein</fullName>
    </recommendedName>
</protein>
<evidence type="ECO:0000313" key="2">
    <source>
        <dbReference type="EMBL" id="RAJ85568.1"/>
    </source>
</evidence>
<sequence>MRRVFYLSLLILFPLSLSAQNYYYLLAEGDSLLKAGNYKLAAEKMDTAYRMGTGRMTDQDFLQFARCTMKTGDLEKAYLLLQASINFGYTNMQNLEKVAELQPLRNDSAKWANIRRQVVDKRRDIESWWDKPLKIKLDSIYDAYKHLAVMADSIKRKEGLQSPQIAAIERQVKKDDSVYMKTIIEILSDAAFVAHYPSVERIGKKGNELVWMLLQRADYQTQQKYWPEMAVFTYFNKSEEPNLAKLSDEMCVHIGQKQHYGCLFVPVPGSTNEFQFLDIEDVEHVNERRNSKGLPPLELFARKYNIRLPAGFKP</sequence>
<keyword evidence="1" id="KW-0732">Signal</keyword>
<dbReference type="OrthoDB" id="1164858at2"/>
<evidence type="ECO:0000256" key="1">
    <source>
        <dbReference type="SAM" id="SignalP"/>
    </source>
</evidence>
<keyword evidence="3" id="KW-1185">Reference proteome</keyword>
<dbReference type="EMBL" id="QLMA01000002">
    <property type="protein sequence ID" value="RAJ85568.1"/>
    <property type="molecule type" value="Genomic_DNA"/>
</dbReference>
<reference evidence="2 3" key="1">
    <citation type="submission" date="2018-06" db="EMBL/GenBank/DDBJ databases">
        <title>Genomic Encyclopedia of Archaeal and Bacterial Type Strains, Phase II (KMG-II): from individual species to whole genera.</title>
        <authorList>
            <person name="Goeker M."/>
        </authorList>
    </citation>
    <scope>NUCLEOTIDE SEQUENCE [LARGE SCALE GENOMIC DNA]</scope>
    <source>
        <strain evidence="2 3">DSM 29821</strain>
    </source>
</reference>
<feature type="chain" id="PRO_5016313035" description="Tetratricopeptide repeat protein" evidence="1">
    <location>
        <begin position="20"/>
        <end position="314"/>
    </location>
</feature>
<evidence type="ECO:0000313" key="3">
    <source>
        <dbReference type="Proteomes" id="UP000249819"/>
    </source>
</evidence>